<evidence type="ECO:0000313" key="2">
    <source>
        <dbReference type="Proteomes" id="UP000735302"/>
    </source>
</evidence>
<keyword evidence="2" id="KW-1185">Reference proteome</keyword>
<proteinExistence type="predicted"/>
<protein>
    <submittedName>
        <fullName evidence="1">Uncharacterized protein</fullName>
    </submittedName>
</protein>
<sequence length="93" mass="10719">MKECHGKKKKKTSNKNRRTVLDCSPTKLRNQTSYFGYIRKHQAIQDLILEEHLASEERGDEDIQPGVEISLITINMKAKDGRNAEITTLTEYI</sequence>
<dbReference type="Proteomes" id="UP000735302">
    <property type="component" value="Unassembled WGS sequence"/>
</dbReference>
<dbReference type="AlphaFoldDB" id="A0AAV4A5G3"/>
<name>A0AAV4A5G3_9GAST</name>
<organism evidence="1 2">
    <name type="scientific">Plakobranchus ocellatus</name>
    <dbReference type="NCBI Taxonomy" id="259542"/>
    <lineage>
        <taxon>Eukaryota</taxon>
        <taxon>Metazoa</taxon>
        <taxon>Spiralia</taxon>
        <taxon>Lophotrochozoa</taxon>
        <taxon>Mollusca</taxon>
        <taxon>Gastropoda</taxon>
        <taxon>Heterobranchia</taxon>
        <taxon>Euthyneura</taxon>
        <taxon>Panpulmonata</taxon>
        <taxon>Sacoglossa</taxon>
        <taxon>Placobranchoidea</taxon>
        <taxon>Plakobranchidae</taxon>
        <taxon>Plakobranchus</taxon>
    </lineage>
</organism>
<evidence type="ECO:0000313" key="1">
    <source>
        <dbReference type="EMBL" id="GFO06476.1"/>
    </source>
</evidence>
<comment type="caution">
    <text evidence="1">The sequence shown here is derived from an EMBL/GenBank/DDBJ whole genome shotgun (WGS) entry which is preliminary data.</text>
</comment>
<dbReference type="EMBL" id="BLXT01003775">
    <property type="protein sequence ID" value="GFO06476.1"/>
    <property type="molecule type" value="Genomic_DNA"/>
</dbReference>
<gene>
    <name evidence="1" type="ORF">PoB_003298100</name>
</gene>
<accession>A0AAV4A5G3</accession>
<reference evidence="1 2" key="1">
    <citation type="journal article" date="2021" name="Elife">
        <title>Chloroplast acquisition without the gene transfer in kleptoplastic sea slugs, Plakobranchus ocellatus.</title>
        <authorList>
            <person name="Maeda T."/>
            <person name="Takahashi S."/>
            <person name="Yoshida T."/>
            <person name="Shimamura S."/>
            <person name="Takaki Y."/>
            <person name="Nagai Y."/>
            <person name="Toyoda A."/>
            <person name="Suzuki Y."/>
            <person name="Arimoto A."/>
            <person name="Ishii H."/>
            <person name="Satoh N."/>
            <person name="Nishiyama T."/>
            <person name="Hasebe M."/>
            <person name="Maruyama T."/>
            <person name="Minagawa J."/>
            <person name="Obokata J."/>
            <person name="Shigenobu S."/>
        </authorList>
    </citation>
    <scope>NUCLEOTIDE SEQUENCE [LARGE SCALE GENOMIC DNA]</scope>
</reference>